<dbReference type="GO" id="GO:0005886">
    <property type="term" value="C:plasma membrane"/>
    <property type="evidence" value="ECO:0007669"/>
    <property type="project" value="TreeGrafter"/>
</dbReference>
<dbReference type="Pfam" id="PF02518">
    <property type="entry name" value="HATPase_c"/>
    <property type="match status" value="1"/>
</dbReference>
<dbReference type="Gene3D" id="3.40.50.12370">
    <property type="match status" value="1"/>
</dbReference>
<dbReference type="Gene3D" id="3.40.50.300">
    <property type="entry name" value="P-loop containing nucleotide triphosphate hydrolases"/>
    <property type="match status" value="1"/>
</dbReference>
<dbReference type="Pfam" id="PF00582">
    <property type="entry name" value="Usp"/>
    <property type="match status" value="1"/>
</dbReference>
<dbReference type="AlphaFoldDB" id="A0A6J6V2I9"/>
<evidence type="ECO:0000256" key="2">
    <source>
        <dbReference type="ARBA" id="ARBA00022553"/>
    </source>
</evidence>
<reference evidence="13" key="1">
    <citation type="submission" date="2020-05" db="EMBL/GenBank/DDBJ databases">
        <authorList>
            <person name="Chiriac C."/>
            <person name="Salcher M."/>
            <person name="Ghai R."/>
            <person name="Kavagutti S V."/>
        </authorList>
    </citation>
    <scope>NUCLEOTIDE SEQUENCE</scope>
</reference>
<dbReference type="InterPro" id="IPR006016">
    <property type="entry name" value="UspA"/>
</dbReference>
<dbReference type="InterPro" id="IPR027417">
    <property type="entry name" value="P-loop_NTPase"/>
</dbReference>
<name>A0A6J6V2I9_9ZZZZ</name>
<evidence type="ECO:0000313" key="13">
    <source>
        <dbReference type="EMBL" id="CAB4765906.1"/>
    </source>
</evidence>
<dbReference type="InterPro" id="IPR003852">
    <property type="entry name" value="Sig_transdc_His_kinase_KdpD_N"/>
</dbReference>
<dbReference type="GO" id="GO:0005524">
    <property type="term" value="F:ATP binding"/>
    <property type="evidence" value="ECO:0007669"/>
    <property type="project" value="UniProtKB-KW"/>
</dbReference>
<dbReference type="InterPro" id="IPR025201">
    <property type="entry name" value="KdpD_TM"/>
</dbReference>
<dbReference type="InterPro" id="IPR038318">
    <property type="entry name" value="KdpD_sf"/>
</dbReference>
<dbReference type="Gene3D" id="1.10.287.130">
    <property type="match status" value="1"/>
</dbReference>
<dbReference type="Gene3D" id="1.20.120.620">
    <property type="entry name" value="Backbone structure of the membrane domain of e. Coli histidine kinase receptor kdpd"/>
    <property type="match status" value="1"/>
</dbReference>
<dbReference type="GO" id="GO:0000155">
    <property type="term" value="F:phosphorelay sensor kinase activity"/>
    <property type="evidence" value="ECO:0007669"/>
    <property type="project" value="InterPro"/>
</dbReference>
<dbReference type="InterPro" id="IPR003594">
    <property type="entry name" value="HATPase_dom"/>
</dbReference>
<dbReference type="SMART" id="SM00387">
    <property type="entry name" value="HATPase_c"/>
    <property type="match status" value="1"/>
</dbReference>
<dbReference type="SUPFAM" id="SSF47384">
    <property type="entry name" value="Homodimeric domain of signal transducing histidine kinase"/>
    <property type="match status" value="1"/>
</dbReference>
<protein>
    <submittedName>
        <fullName evidence="13">Unannotated protein</fullName>
    </submittedName>
</protein>
<feature type="domain" description="Histidine kinase" evidence="12">
    <location>
        <begin position="608"/>
        <end position="821"/>
    </location>
</feature>
<gene>
    <name evidence="13" type="ORF">UFOPK2754_02773</name>
</gene>
<dbReference type="SUPFAM" id="SSF55874">
    <property type="entry name" value="ATPase domain of HSP90 chaperone/DNA topoisomerase II/histidine kinase"/>
    <property type="match status" value="1"/>
</dbReference>
<evidence type="ECO:0000256" key="10">
    <source>
        <dbReference type="ARBA" id="ARBA00023136"/>
    </source>
</evidence>
<evidence type="ECO:0000256" key="7">
    <source>
        <dbReference type="ARBA" id="ARBA00022840"/>
    </source>
</evidence>
<feature type="transmembrane region" description="Helical" evidence="11">
    <location>
        <begin position="6"/>
        <end position="24"/>
    </location>
</feature>
<evidence type="ECO:0000256" key="1">
    <source>
        <dbReference type="ARBA" id="ARBA00004141"/>
    </source>
</evidence>
<evidence type="ECO:0000256" key="6">
    <source>
        <dbReference type="ARBA" id="ARBA00022777"/>
    </source>
</evidence>
<keyword evidence="9" id="KW-0902">Two-component regulatory system</keyword>
<evidence type="ECO:0000256" key="5">
    <source>
        <dbReference type="ARBA" id="ARBA00022741"/>
    </source>
</evidence>
<evidence type="ECO:0000256" key="9">
    <source>
        <dbReference type="ARBA" id="ARBA00023012"/>
    </source>
</evidence>
<keyword evidence="4 11" id="KW-0812">Transmembrane</keyword>
<dbReference type="InterPro" id="IPR004358">
    <property type="entry name" value="Sig_transdc_His_kin-like_C"/>
</dbReference>
<dbReference type="PANTHER" id="PTHR45569">
    <property type="entry name" value="SENSOR PROTEIN KDPD"/>
    <property type="match status" value="1"/>
</dbReference>
<dbReference type="Pfam" id="PF00512">
    <property type="entry name" value="HisKA"/>
    <property type="match status" value="1"/>
</dbReference>
<sequence>MSRGVVRVYLGAATGVGTTFAMLAEGRRRADRGADVVVGAVDTHGRGQTTAMLERFELVGDAAHGLDADAVLARHPRVVLIDDLAGTGGPDQVRGTRWRDVDRIAAAGIDVVATLWVGHIESVRDLVERITGRAVLDPVPDTFLSRIDQVQLVDITPEALRRRLAHGDIYAPEEIDGETLDLFRPGTLTGLRQLSLLWVANRLDAPLLSYMDAHGIAEQWETRERVVVAVTGAPGNEGAIRRAARLARLGNGELIGVHVTPTVGVLDAADAEFAAQRELLVRLGGRYHEVVGNDIARALIEFTAAERATQLVIGASNRARIDTLRRGSVVNTITRELRGADLHVIAAPHAIADDPLPRSYGRSVSQRRERTGALLGVIGLPGVVVFGIAGQAEVSSASPLFGLLAIVALAAAVGGVRVGVAVAMAATFLANWYFTAPRHTLRVARGDDVVTLIVFVAVAALIATLVGALGHQTSQADRSRAEAEALARSTGTLIGERDPLSGLLAQIRTTFKLDAVAILEADDDAWRVEASAGEPTPQVPADGEAIGLGTTAQLVLVGPPLGVDDLRLFRALADQLGAALAARGLHERAAKAELYSAASNLRAAMLQSVSHDLRTPLASIKASVTSLLEGDVEFSDDDRIDLLQTIDEESDRLDRVVGNLLDMSRLQANALSPMSEIVDIEDAIGAALGAINAPTGGVRIELPRDLPAVTADPGLLERVLSNLLSNALAWSPLHDPVRVDARSSDGHVIVRIADRGPGIPVAKRATVFEPFQRLGDRSREAGVGLGLAVAKGFVEAMGGRLELDDTPGGGLSVFVSLPAIVSSPIVAT</sequence>
<dbReference type="InterPro" id="IPR005467">
    <property type="entry name" value="His_kinase_dom"/>
</dbReference>
<feature type="transmembrane region" description="Helical" evidence="11">
    <location>
        <begin position="401"/>
        <end position="429"/>
    </location>
</feature>
<dbReference type="InterPro" id="IPR036097">
    <property type="entry name" value="HisK_dim/P_sf"/>
</dbReference>
<proteinExistence type="predicted"/>
<dbReference type="Pfam" id="PF13493">
    <property type="entry name" value="DUF4118"/>
    <property type="match status" value="1"/>
</dbReference>
<keyword evidence="6" id="KW-0418">Kinase</keyword>
<organism evidence="13">
    <name type="scientific">freshwater metagenome</name>
    <dbReference type="NCBI Taxonomy" id="449393"/>
    <lineage>
        <taxon>unclassified sequences</taxon>
        <taxon>metagenomes</taxon>
        <taxon>ecological metagenomes</taxon>
    </lineage>
</organism>
<keyword evidence="2" id="KW-0597">Phosphoprotein</keyword>
<feature type="transmembrane region" description="Helical" evidence="11">
    <location>
        <begin position="449"/>
        <end position="470"/>
    </location>
</feature>
<keyword evidence="7" id="KW-0067">ATP-binding</keyword>
<comment type="subcellular location">
    <subcellularLocation>
        <location evidence="1">Membrane</location>
        <topology evidence="1">Multi-pass membrane protein</topology>
    </subcellularLocation>
</comment>
<dbReference type="Pfam" id="PF02702">
    <property type="entry name" value="KdpD"/>
    <property type="match status" value="1"/>
</dbReference>
<dbReference type="PANTHER" id="PTHR45569:SF1">
    <property type="entry name" value="SENSOR PROTEIN KDPD"/>
    <property type="match status" value="1"/>
</dbReference>
<dbReference type="PRINTS" id="PR00344">
    <property type="entry name" value="BCTRLSENSOR"/>
</dbReference>
<dbReference type="InterPro" id="IPR003661">
    <property type="entry name" value="HisK_dim/P_dom"/>
</dbReference>
<dbReference type="InterPro" id="IPR052023">
    <property type="entry name" value="Histidine_kinase_KdpD"/>
</dbReference>
<dbReference type="InterPro" id="IPR036890">
    <property type="entry name" value="HATPase_C_sf"/>
</dbReference>
<evidence type="ECO:0000259" key="12">
    <source>
        <dbReference type="PROSITE" id="PS50109"/>
    </source>
</evidence>
<dbReference type="PROSITE" id="PS50109">
    <property type="entry name" value="HIS_KIN"/>
    <property type="match status" value="1"/>
</dbReference>
<dbReference type="SUPFAM" id="SSF52402">
    <property type="entry name" value="Adenine nucleotide alpha hydrolases-like"/>
    <property type="match status" value="1"/>
</dbReference>
<dbReference type="EMBL" id="CAEZYR010000141">
    <property type="protein sequence ID" value="CAB4765906.1"/>
    <property type="molecule type" value="Genomic_DNA"/>
</dbReference>
<keyword evidence="8 11" id="KW-1133">Transmembrane helix</keyword>
<evidence type="ECO:0000256" key="11">
    <source>
        <dbReference type="SAM" id="Phobius"/>
    </source>
</evidence>
<dbReference type="Gene3D" id="3.30.565.10">
    <property type="entry name" value="Histidine kinase-like ATPase, C-terminal domain"/>
    <property type="match status" value="1"/>
</dbReference>
<dbReference type="SMART" id="SM00388">
    <property type="entry name" value="HisKA"/>
    <property type="match status" value="1"/>
</dbReference>
<dbReference type="CDD" id="cd00082">
    <property type="entry name" value="HisKA"/>
    <property type="match status" value="1"/>
</dbReference>
<evidence type="ECO:0000256" key="3">
    <source>
        <dbReference type="ARBA" id="ARBA00022679"/>
    </source>
</evidence>
<keyword evidence="5" id="KW-0547">Nucleotide-binding</keyword>
<keyword evidence="10 11" id="KW-0472">Membrane</keyword>
<evidence type="ECO:0000256" key="8">
    <source>
        <dbReference type="ARBA" id="ARBA00022989"/>
    </source>
</evidence>
<keyword evidence="3" id="KW-0808">Transferase</keyword>
<dbReference type="CDD" id="cd00075">
    <property type="entry name" value="HATPase"/>
    <property type="match status" value="1"/>
</dbReference>
<evidence type="ECO:0000256" key="4">
    <source>
        <dbReference type="ARBA" id="ARBA00022692"/>
    </source>
</evidence>
<feature type="transmembrane region" description="Helical" evidence="11">
    <location>
        <begin position="372"/>
        <end position="389"/>
    </location>
</feature>
<accession>A0A6J6V2I9</accession>